<organism evidence="1 2">
    <name type="scientific">Atopococcus tabaci</name>
    <dbReference type="NCBI Taxonomy" id="269774"/>
    <lineage>
        <taxon>Bacteria</taxon>
        <taxon>Bacillati</taxon>
        <taxon>Bacillota</taxon>
        <taxon>Bacilli</taxon>
        <taxon>Lactobacillales</taxon>
        <taxon>Carnobacteriaceae</taxon>
        <taxon>Atopococcus</taxon>
    </lineage>
</organism>
<keyword evidence="2" id="KW-1185">Reference proteome</keyword>
<evidence type="ECO:0000313" key="2">
    <source>
        <dbReference type="Proteomes" id="UP001171751"/>
    </source>
</evidence>
<protein>
    <submittedName>
        <fullName evidence="1">Veg family protein</fullName>
    </submittedName>
</protein>
<accession>A0AA43ZRK1</accession>
<comment type="caution">
    <text evidence="1">The sequence shown here is derived from an EMBL/GenBank/DDBJ whole genome shotgun (WGS) entry which is preliminary data.</text>
</comment>
<dbReference type="AlphaFoldDB" id="A0AA43ZRK1"/>
<dbReference type="PIRSF" id="PIRSF037257">
    <property type="entry name" value="DUF1021"/>
    <property type="match status" value="1"/>
</dbReference>
<dbReference type="Gene3D" id="2.30.30.100">
    <property type="match status" value="1"/>
</dbReference>
<dbReference type="PANTHER" id="PTHR40026">
    <property type="entry name" value="PROTEIN VEG"/>
    <property type="match status" value="1"/>
</dbReference>
<proteinExistence type="predicted"/>
<dbReference type="Pfam" id="PF06257">
    <property type="entry name" value="VEG"/>
    <property type="match status" value="1"/>
</dbReference>
<dbReference type="EMBL" id="JAUNQW010000006">
    <property type="protein sequence ID" value="MDO5457170.1"/>
    <property type="molecule type" value="Genomic_DNA"/>
</dbReference>
<dbReference type="GO" id="GO:0006355">
    <property type="term" value="P:regulation of DNA-templated transcription"/>
    <property type="evidence" value="ECO:0007669"/>
    <property type="project" value="InterPro"/>
</dbReference>
<reference evidence="1" key="1">
    <citation type="submission" date="2023-07" db="EMBL/GenBank/DDBJ databases">
        <title>Between Cages and Wild: Unraveling the Impact of Captivity on Animal Microbiomes and Antimicrobial Resistance.</title>
        <authorList>
            <person name="Schmartz G.P."/>
            <person name="Rehner J."/>
            <person name="Schuff M.J."/>
            <person name="Becker S.L."/>
            <person name="Kravczyk M."/>
            <person name="Gurevich A."/>
            <person name="Francke R."/>
            <person name="Mueller R."/>
            <person name="Keller V."/>
            <person name="Keller A."/>
        </authorList>
    </citation>
    <scope>NUCLEOTIDE SEQUENCE</scope>
    <source>
        <strain evidence="1">S39M_St_73</strain>
    </source>
</reference>
<gene>
    <name evidence="1" type="ORF">Q4F26_02385</name>
</gene>
<name>A0AA43ZRK1_9LACT</name>
<sequence>MANKLDDIKYSIQENLGRKVIVTANVGRKKTKKREGVITQSYPAVFVVALKDAKEQFDCVSYSYIDILTDSIEIEFLTPVETGSEV</sequence>
<dbReference type="PANTHER" id="PTHR40026:SF1">
    <property type="entry name" value="PROTEIN VEG"/>
    <property type="match status" value="1"/>
</dbReference>
<evidence type="ECO:0000313" key="1">
    <source>
        <dbReference type="EMBL" id="MDO5457170.1"/>
    </source>
</evidence>
<dbReference type="InterPro" id="IPR009366">
    <property type="entry name" value="Protein_Veg"/>
</dbReference>
<dbReference type="Proteomes" id="UP001171751">
    <property type="component" value="Unassembled WGS sequence"/>
</dbReference>